<name>A0A501PLL6_9PROT</name>
<evidence type="ECO:0000313" key="2">
    <source>
        <dbReference type="Proteomes" id="UP000319148"/>
    </source>
</evidence>
<dbReference type="AlphaFoldDB" id="A0A501PLL6"/>
<dbReference type="InterPro" id="IPR011227">
    <property type="entry name" value="UCP029730"/>
</dbReference>
<dbReference type="OrthoDB" id="9815326at2"/>
<dbReference type="SUPFAM" id="SSF53187">
    <property type="entry name" value="Zn-dependent exopeptidases"/>
    <property type="match status" value="1"/>
</dbReference>
<proteinExistence type="predicted"/>
<sequence length="274" mass="30620">MPFRSLTEEQITEFSSAGVQALPGKRNPEFVLVCEHASCHVPYPWQSLGLEQHRLEQHIGWDIGAAAVTERLSSLLSVPAFLAGYSRLFVECNRMPHADDFVAPHSDGIEIPGNSRVCDHERVVRHRIAFEPFRNAVSGYLDGEMDPQHRPVMVSVHSFTPSMNGADRPWPIGVLWKGCNGYAERVADEFALREVVPVGRNEPYDPEGCENLLIDHFAQPRNLDYVVLEIRNDLIVNDIDASYWASLAAEALVSARLKHANQATGQPVNVMKTQ</sequence>
<accession>A0A501PLL6</accession>
<keyword evidence="1" id="KW-0378">Hydrolase</keyword>
<protein>
    <submittedName>
        <fullName evidence="1">N-formylglutamate amidohydrolase</fullName>
    </submittedName>
</protein>
<comment type="caution">
    <text evidence="1">The sequence shown here is derived from an EMBL/GenBank/DDBJ whole genome shotgun (WGS) entry which is preliminary data.</text>
</comment>
<gene>
    <name evidence="1" type="ORF">FIV46_07985</name>
</gene>
<dbReference type="RefSeq" id="WP_139940244.1">
    <property type="nucleotide sequence ID" value="NZ_JBHSYP010000008.1"/>
</dbReference>
<dbReference type="GO" id="GO:0016787">
    <property type="term" value="F:hydrolase activity"/>
    <property type="evidence" value="ECO:0007669"/>
    <property type="project" value="UniProtKB-KW"/>
</dbReference>
<dbReference type="InterPro" id="IPR007709">
    <property type="entry name" value="N-FG_amidohydro"/>
</dbReference>
<keyword evidence="2" id="KW-1185">Reference proteome</keyword>
<dbReference type="PIRSF" id="PIRSF029730">
    <property type="entry name" value="UCP029730"/>
    <property type="match status" value="1"/>
</dbReference>
<evidence type="ECO:0000313" key="1">
    <source>
        <dbReference type="EMBL" id="TPD60656.1"/>
    </source>
</evidence>
<dbReference type="EMBL" id="VFIY01000006">
    <property type="protein sequence ID" value="TPD60656.1"/>
    <property type="molecule type" value="Genomic_DNA"/>
</dbReference>
<organism evidence="1 2">
    <name type="scientific">Emcibacter nanhaiensis</name>
    <dbReference type="NCBI Taxonomy" id="1505037"/>
    <lineage>
        <taxon>Bacteria</taxon>
        <taxon>Pseudomonadati</taxon>
        <taxon>Pseudomonadota</taxon>
        <taxon>Alphaproteobacteria</taxon>
        <taxon>Emcibacterales</taxon>
        <taxon>Emcibacteraceae</taxon>
        <taxon>Emcibacter</taxon>
    </lineage>
</organism>
<dbReference type="Pfam" id="PF05013">
    <property type="entry name" value="FGase"/>
    <property type="match status" value="1"/>
</dbReference>
<reference evidence="2" key="1">
    <citation type="submission" date="2019-06" db="EMBL/GenBank/DDBJ databases">
        <title>The complete genome of Emcibacter congregatus ZYLT.</title>
        <authorList>
            <person name="Zhao Z."/>
        </authorList>
    </citation>
    <scope>NUCLEOTIDE SEQUENCE [LARGE SCALE GENOMIC DNA]</scope>
    <source>
        <strain evidence="2">MCCC 1A06723</strain>
    </source>
</reference>
<dbReference type="Gene3D" id="3.40.630.40">
    <property type="entry name" value="Zn-dependent exopeptidases"/>
    <property type="match status" value="1"/>
</dbReference>
<dbReference type="Proteomes" id="UP000319148">
    <property type="component" value="Unassembled WGS sequence"/>
</dbReference>